<proteinExistence type="predicted"/>
<protein>
    <submittedName>
        <fullName evidence="1">Uncharacterized protein</fullName>
    </submittedName>
</protein>
<name>A0A090YV52_9BACI</name>
<organism evidence="1 2">
    <name type="scientific">Bacillus clarus</name>
    <dbReference type="NCBI Taxonomy" id="2338372"/>
    <lineage>
        <taxon>Bacteria</taxon>
        <taxon>Bacillati</taxon>
        <taxon>Bacillota</taxon>
        <taxon>Bacilli</taxon>
        <taxon>Bacillales</taxon>
        <taxon>Bacillaceae</taxon>
        <taxon>Bacillus</taxon>
        <taxon>Bacillus cereus group</taxon>
    </lineage>
</organism>
<dbReference type="EMBL" id="JMQC01000008">
    <property type="protein sequence ID" value="KFN02107.1"/>
    <property type="molecule type" value="Genomic_DNA"/>
</dbReference>
<gene>
    <name evidence="1" type="ORF">DJ93_2056</name>
</gene>
<comment type="caution">
    <text evidence="1">The sequence shown here is derived from an EMBL/GenBank/DDBJ whole genome shotgun (WGS) entry which is preliminary data.</text>
</comment>
<dbReference type="Proteomes" id="UP000029389">
    <property type="component" value="Unassembled WGS sequence"/>
</dbReference>
<evidence type="ECO:0000313" key="2">
    <source>
        <dbReference type="Proteomes" id="UP000029389"/>
    </source>
</evidence>
<reference evidence="1 2" key="1">
    <citation type="submission" date="2014-04" db="EMBL/GenBank/DDBJ databases">
        <authorList>
            <person name="Bishop-Lilly K.A."/>
            <person name="Broomall S.M."/>
            <person name="Chain P.S."/>
            <person name="Chertkov O."/>
            <person name="Coyne S.R."/>
            <person name="Daligault H.E."/>
            <person name="Davenport K.W."/>
            <person name="Erkkila T."/>
            <person name="Frey K.G."/>
            <person name="Gibbons H.S."/>
            <person name="Gu W."/>
            <person name="Jaissle J."/>
            <person name="Johnson S.L."/>
            <person name="Koroleva G.I."/>
            <person name="Ladner J.T."/>
            <person name="Lo C.-C."/>
            <person name="Minogue T.D."/>
            <person name="Munk C."/>
            <person name="Palacios G.F."/>
            <person name="Redden C.L."/>
            <person name="Rosenzweig C.N."/>
            <person name="Scholz M.B."/>
            <person name="Teshima H."/>
            <person name="Xu Y."/>
        </authorList>
    </citation>
    <scope>NUCLEOTIDE SEQUENCE [LARGE SCALE GENOMIC DNA]</scope>
    <source>
        <strain evidence="1 2">BHP</strain>
    </source>
</reference>
<dbReference type="AlphaFoldDB" id="A0A090YV52"/>
<accession>A0A090YV52</accession>
<evidence type="ECO:0000313" key="1">
    <source>
        <dbReference type="EMBL" id="KFN02107.1"/>
    </source>
</evidence>
<sequence>MEKYPYGNKKVTEVPLEVIYGEKKFLLKSF</sequence>